<protein>
    <submittedName>
        <fullName evidence="3">Glycine betaine/L-proline ABC transporter substrate-binding protein ProX</fullName>
    </submittedName>
</protein>
<dbReference type="NCBIfam" id="NF008334">
    <property type="entry name" value="PRK11119.1"/>
    <property type="match status" value="1"/>
</dbReference>
<accession>A0AAP4D6L5</accession>
<keyword evidence="1" id="KW-0732">Signal</keyword>
<dbReference type="Gene3D" id="3.40.190.100">
    <property type="entry name" value="Glycine betaine-binding periplasmic protein, domain 2"/>
    <property type="match status" value="1"/>
</dbReference>
<dbReference type="AlphaFoldDB" id="A0AAP4D6L5"/>
<dbReference type="CDD" id="cd13638">
    <property type="entry name" value="PBP2_EcProx_like"/>
    <property type="match status" value="1"/>
</dbReference>
<feature type="domain" description="ABC-type glycine betaine transport system substrate-binding" evidence="2">
    <location>
        <begin position="35"/>
        <end position="328"/>
    </location>
</feature>
<comment type="caution">
    <text evidence="3">The sequence shown here is derived from an EMBL/GenBank/DDBJ whole genome shotgun (WGS) entry which is preliminary data.</text>
</comment>
<dbReference type="GO" id="GO:0043190">
    <property type="term" value="C:ATP-binding cassette (ABC) transporter complex"/>
    <property type="evidence" value="ECO:0007669"/>
    <property type="project" value="InterPro"/>
</dbReference>
<reference evidence="3 4" key="1">
    <citation type="submission" date="2023-03" db="EMBL/GenBank/DDBJ databases">
        <title>YIM 152171 draft genome.</title>
        <authorList>
            <person name="Yang Z."/>
        </authorList>
    </citation>
    <scope>NUCLEOTIDE SEQUENCE [LARGE SCALE GENOMIC DNA]</scope>
    <source>
        <strain evidence="3 4">YIM 152171</strain>
    </source>
</reference>
<feature type="signal peptide" evidence="1">
    <location>
        <begin position="1"/>
        <end position="27"/>
    </location>
</feature>
<dbReference type="SUPFAM" id="SSF53850">
    <property type="entry name" value="Periplasmic binding protein-like II"/>
    <property type="match status" value="1"/>
</dbReference>
<evidence type="ECO:0000313" key="3">
    <source>
        <dbReference type="EMBL" id="MDF1587379.1"/>
    </source>
</evidence>
<evidence type="ECO:0000313" key="4">
    <source>
        <dbReference type="Proteomes" id="UP001301140"/>
    </source>
</evidence>
<dbReference type="GO" id="GO:0022857">
    <property type="term" value="F:transmembrane transporter activity"/>
    <property type="evidence" value="ECO:0007669"/>
    <property type="project" value="InterPro"/>
</dbReference>
<gene>
    <name evidence="3" type="primary">proX</name>
    <name evidence="3" type="ORF">PZ740_13410</name>
</gene>
<dbReference type="Proteomes" id="UP001301140">
    <property type="component" value="Unassembled WGS sequence"/>
</dbReference>
<dbReference type="EMBL" id="JARGEQ010000126">
    <property type="protein sequence ID" value="MDF1587379.1"/>
    <property type="molecule type" value="Genomic_DNA"/>
</dbReference>
<evidence type="ECO:0000259" key="2">
    <source>
        <dbReference type="Pfam" id="PF04069"/>
    </source>
</evidence>
<proteinExistence type="predicted"/>
<feature type="chain" id="PRO_5042988289" evidence="1">
    <location>
        <begin position="28"/>
        <end position="346"/>
    </location>
</feature>
<dbReference type="Pfam" id="PF04069">
    <property type="entry name" value="OpuAC"/>
    <property type="match status" value="1"/>
</dbReference>
<name>A0AAP4D6L5_9PROT</name>
<organism evidence="3 4">
    <name type="scientific">Marinimicrococcus flavescens</name>
    <dbReference type="NCBI Taxonomy" id="3031815"/>
    <lineage>
        <taxon>Bacteria</taxon>
        <taxon>Pseudomonadati</taxon>
        <taxon>Pseudomonadota</taxon>
        <taxon>Alphaproteobacteria</taxon>
        <taxon>Geminicoccales</taxon>
        <taxon>Geminicoccaceae</taxon>
        <taxon>Marinimicrococcus</taxon>
    </lineage>
</organism>
<dbReference type="InterPro" id="IPR007210">
    <property type="entry name" value="ABC_Gly_betaine_transp_sub-bd"/>
</dbReference>
<sequence length="346" mass="37696">MPFNPVTYLSAATLGLAVAVSADLAAAAEMPGEGKEVKLARPTWDTGWFNAAVYKRLLEGLGYEVSNPVTLDNAPFYQSVGQGDVDLWANGWFPQHTSYASEYEPGAQLLGYVAKGGALQGYMVDKKTADAHGITGMADFRKPEIAALFDTNGDGKAEMVSCPPGWLCERIIAHQLETYGLEDTVEPVKASYAASMADALGRYRAGEPVFFYSWTPSWMVGLLKPGEDAVWLEVPEPALPDDQKEYLDAVSIPGVKGCASDPCMMGFPGNDIRPVVNKRFMEENPAAARLIELAEIPLDDIAAQNARMFDGEDSEKDILRHAEEWIEKNRATVDGWYEEARKAAGS</sequence>
<dbReference type="RefSeq" id="WP_327789798.1">
    <property type="nucleotide sequence ID" value="NZ_JARGEQ010000126.1"/>
</dbReference>
<evidence type="ECO:0000256" key="1">
    <source>
        <dbReference type="SAM" id="SignalP"/>
    </source>
</evidence>
<keyword evidence="4" id="KW-1185">Reference proteome</keyword>
<dbReference type="Gene3D" id="3.40.190.10">
    <property type="entry name" value="Periplasmic binding protein-like II"/>
    <property type="match status" value="1"/>
</dbReference>